<accession>A0A8D0DSE5</accession>
<evidence type="ECO:0000313" key="2">
    <source>
        <dbReference type="Ensembl" id="ENSSMRP00000021058.1"/>
    </source>
</evidence>
<feature type="region of interest" description="Disordered" evidence="1">
    <location>
        <begin position="1"/>
        <end position="22"/>
    </location>
</feature>
<reference evidence="2" key="2">
    <citation type="submission" date="2025-09" db="UniProtKB">
        <authorList>
            <consortium name="Ensembl"/>
        </authorList>
    </citation>
    <scope>IDENTIFICATION</scope>
</reference>
<evidence type="ECO:0000256" key="1">
    <source>
        <dbReference type="SAM" id="MobiDB-lite"/>
    </source>
</evidence>
<keyword evidence="3" id="KW-1185">Reference proteome</keyword>
<evidence type="ECO:0000313" key="3">
    <source>
        <dbReference type="Proteomes" id="UP000694421"/>
    </source>
</evidence>
<protein>
    <submittedName>
        <fullName evidence="2">Uncharacterized protein</fullName>
    </submittedName>
</protein>
<sequence length="139" mass="14845">MPPACSHSGQPGNSPLTPRAPVVSHSHQNFVPRDPGGLLPVKGLPKNTRCTQTFPGKAAEMFLQIHPRPAYSCVPCPPVSSGTVEPLTKGPFTASWNSRLQNAEGPQAGACRRGVPKGTWQVSGHVLMTRSHQQSQPPR</sequence>
<dbReference type="Ensembl" id="ENSSMRT00000024686.1">
    <property type="protein sequence ID" value="ENSSMRP00000021058.1"/>
    <property type="gene ID" value="ENSSMRG00000016389.1"/>
</dbReference>
<name>A0A8D0DSE5_SALMN</name>
<reference evidence="2" key="1">
    <citation type="submission" date="2025-08" db="UniProtKB">
        <authorList>
            <consortium name="Ensembl"/>
        </authorList>
    </citation>
    <scope>IDENTIFICATION</scope>
</reference>
<feature type="compositionally biased region" description="Polar residues" evidence="1">
    <location>
        <begin position="7"/>
        <end position="16"/>
    </location>
</feature>
<dbReference type="Proteomes" id="UP000694421">
    <property type="component" value="Unplaced"/>
</dbReference>
<proteinExistence type="predicted"/>
<organism evidence="2 3">
    <name type="scientific">Salvator merianae</name>
    <name type="common">Argentine black and white tegu</name>
    <name type="synonym">Tupinambis merianae</name>
    <dbReference type="NCBI Taxonomy" id="96440"/>
    <lineage>
        <taxon>Eukaryota</taxon>
        <taxon>Metazoa</taxon>
        <taxon>Chordata</taxon>
        <taxon>Craniata</taxon>
        <taxon>Vertebrata</taxon>
        <taxon>Euteleostomi</taxon>
        <taxon>Lepidosauria</taxon>
        <taxon>Squamata</taxon>
        <taxon>Bifurcata</taxon>
        <taxon>Unidentata</taxon>
        <taxon>Episquamata</taxon>
        <taxon>Laterata</taxon>
        <taxon>Teiioidea</taxon>
        <taxon>Teiidae</taxon>
        <taxon>Salvator</taxon>
    </lineage>
</organism>
<dbReference type="AlphaFoldDB" id="A0A8D0DSE5"/>